<dbReference type="InterPro" id="IPR036879">
    <property type="entry name" value="TF_MADSbox_sf"/>
</dbReference>
<dbReference type="SUPFAM" id="SSF55455">
    <property type="entry name" value="SRF-like"/>
    <property type="match status" value="1"/>
</dbReference>
<dbReference type="GO" id="GO:0046983">
    <property type="term" value="F:protein dimerization activity"/>
    <property type="evidence" value="ECO:0007669"/>
    <property type="project" value="InterPro"/>
</dbReference>
<dbReference type="OrthoDB" id="601557at2759"/>
<dbReference type="InterPro" id="IPR033897">
    <property type="entry name" value="SRF-like_MADS-box"/>
</dbReference>
<protein>
    <submittedName>
        <fullName evidence="7">MADS-box transcription factor family protein</fullName>
    </submittedName>
</protein>
<evidence type="ECO:0000313" key="7">
    <source>
        <dbReference type="EMBL" id="CAA0807579.1"/>
    </source>
</evidence>
<keyword evidence="3" id="KW-0238">DNA-binding</keyword>
<dbReference type="PROSITE" id="PS50066">
    <property type="entry name" value="MADS_BOX_2"/>
    <property type="match status" value="1"/>
</dbReference>
<organism evidence="7 8">
    <name type="scientific">Striga hermonthica</name>
    <name type="common">Purple witchweed</name>
    <name type="synonym">Buchnera hermonthica</name>
    <dbReference type="NCBI Taxonomy" id="68872"/>
    <lineage>
        <taxon>Eukaryota</taxon>
        <taxon>Viridiplantae</taxon>
        <taxon>Streptophyta</taxon>
        <taxon>Embryophyta</taxon>
        <taxon>Tracheophyta</taxon>
        <taxon>Spermatophyta</taxon>
        <taxon>Magnoliopsida</taxon>
        <taxon>eudicotyledons</taxon>
        <taxon>Gunneridae</taxon>
        <taxon>Pentapetalae</taxon>
        <taxon>asterids</taxon>
        <taxon>lamiids</taxon>
        <taxon>Lamiales</taxon>
        <taxon>Orobanchaceae</taxon>
        <taxon>Buchnereae</taxon>
        <taxon>Striga</taxon>
    </lineage>
</organism>
<evidence type="ECO:0000256" key="4">
    <source>
        <dbReference type="ARBA" id="ARBA00023163"/>
    </source>
</evidence>
<dbReference type="InterPro" id="IPR002100">
    <property type="entry name" value="TF_MADSbox"/>
</dbReference>
<keyword evidence="2" id="KW-0805">Transcription regulation</keyword>
<feature type="domain" description="MADS-box" evidence="6">
    <location>
        <begin position="1"/>
        <end position="53"/>
    </location>
</feature>
<accession>A0A9N7QZU4</accession>
<dbReference type="SMART" id="SM00432">
    <property type="entry name" value="MADS"/>
    <property type="match status" value="1"/>
</dbReference>
<keyword evidence="8" id="KW-1185">Reference proteome</keyword>
<evidence type="ECO:0000259" key="6">
    <source>
        <dbReference type="PROSITE" id="PS50066"/>
    </source>
</evidence>
<reference evidence="7" key="1">
    <citation type="submission" date="2019-12" db="EMBL/GenBank/DDBJ databases">
        <authorList>
            <person name="Scholes J."/>
        </authorList>
    </citation>
    <scope>NUCLEOTIDE SEQUENCE</scope>
</reference>
<evidence type="ECO:0000256" key="2">
    <source>
        <dbReference type="ARBA" id="ARBA00023015"/>
    </source>
</evidence>
<dbReference type="Pfam" id="PF00319">
    <property type="entry name" value="SRF-TF"/>
    <property type="match status" value="1"/>
</dbReference>
<comment type="subcellular location">
    <subcellularLocation>
        <location evidence="1">Nucleus</location>
    </subcellularLocation>
</comment>
<dbReference type="GO" id="GO:0000981">
    <property type="term" value="F:DNA-binding transcription factor activity, RNA polymerase II-specific"/>
    <property type="evidence" value="ECO:0007669"/>
    <property type="project" value="InterPro"/>
</dbReference>
<dbReference type="GO" id="GO:0000978">
    <property type="term" value="F:RNA polymerase II cis-regulatory region sequence-specific DNA binding"/>
    <property type="evidence" value="ECO:0007669"/>
    <property type="project" value="TreeGrafter"/>
</dbReference>
<evidence type="ECO:0000256" key="1">
    <source>
        <dbReference type="ARBA" id="ARBA00004123"/>
    </source>
</evidence>
<keyword evidence="5" id="KW-0539">Nucleus</keyword>
<dbReference type="PRINTS" id="PR00404">
    <property type="entry name" value="MADSDOMAIN"/>
</dbReference>
<keyword evidence="4" id="KW-0804">Transcription</keyword>
<dbReference type="Gene3D" id="3.40.1810.10">
    <property type="entry name" value="Transcription factor, MADS-box"/>
    <property type="match status" value="1"/>
</dbReference>
<proteinExistence type="predicted"/>
<dbReference type="CDD" id="cd00266">
    <property type="entry name" value="MADS_SRF_like"/>
    <property type="match status" value="1"/>
</dbReference>
<dbReference type="GO" id="GO:0005634">
    <property type="term" value="C:nucleus"/>
    <property type="evidence" value="ECO:0007669"/>
    <property type="project" value="UniProtKB-SubCell"/>
</dbReference>
<dbReference type="PANTHER" id="PTHR11945:SF176">
    <property type="entry name" value="MADS-BOX TRANSCRIPTION FACTOR FAMILY PROTEIN"/>
    <property type="match status" value="1"/>
</dbReference>
<evidence type="ECO:0000256" key="3">
    <source>
        <dbReference type="ARBA" id="ARBA00023125"/>
    </source>
</evidence>
<evidence type="ECO:0000256" key="5">
    <source>
        <dbReference type="ARBA" id="ARBA00023242"/>
    </source>
</evidence>
<evidence type="ECO:0000313" key="8">
    <source>
        <dbReference type="Proteomes" id="UP001153555"/>
    </source>
</evidence>
<dbReference type="EMBL" id="CACSLK010001140">
    <property type="protein sequence ID" value="CAA0807579.1"/>
    <property type="molecule type" value="Genomic_DNA"/>
</dbReference>
<dbReference type="PANTHER" id="PTHR11945">
    <property type="entry name" value="MADS BOX PROTEIN"/>
    <property type="match status" value="1"/>
</dbReference>
<dbReference type="GO" id="GO:0045944">
    <property type="term" value="P:positive regulation of transcription by RNA polymerase II"/>
    <property type="evidence" value="ECO:0007669"/>
    <property type="project" value="InterPro"/>
</dbReference>
<sequence length="256" mass="28971">MGRAKLNMEFITKEKTRNTTFAKRKKGLIRKLDELTILCDVSACIIIYGPKNETGLSEPDVWPTDRDRAHRIIQSYRAKNNDSSSSSKTYGLPDFWLDRLKKVEDELAKQRKKNMEARYPTWLDFMDYMPESGLRDFAAALSRKAEDVRSRIECMRGAKQGLIDFGCYYTGPNQFQEFGLGQANGLGLGLVQYPNVESKALFEDNGPSFYGPGKVGPFLLPALPSQPVEMQANGFGQEGFDAWCQMSYGSRGSYYE</sequence>
<comment type="caution">
    <text evidence="7">The sequence shown here is derived from an EMBL/GenBank/DDBJ whole genome shotgun (WGS) entry which is preliminary data.</text>
</comment>
<dbReference type="AlphaFoldDB" id="A0A9N7QZU4"/>
<name>A0A9N7QZU4_STRHE</name>
<gene>
    <name evidence="7" type="ORF">SHERM_10296</name>
</gene>
<dbReference type="Proteomes" id="UP001153555">
    <property type="component" value="Unassembled WGS sequence"/>
</dbReference>